<proteinExistence type="predicted"/>
<comment type="caution">
    <text evidence="3">The sequence shown here is derived from an EMBL/GenBank/DDBJ whole genome shotgun (WGS) entry which is preliminary data.</text>
</comment>
<dbReference type="InterPro" id="IPR011761">
    <property type="entry name" value="ATP-grasp"/>
</dbReference>
<reference evidence="3" key="2">
    <citation type="journal article" date="2023" name="Microorganisms">
        <title>Genomic Characterization of Arcobacter butzleri Strains Isolated from Various Sources in Lithuania.</title>
        <authorList>
            <person name="Uljanovas D."/>
            <person name="Golz G."/>
            <person name="Fleischmann S."/>
            <person name="Kudirkiene E."/>
            <person name="Kasetiene N."/>
            <person name="Grineviciene A."/>
            <person name="Tamuleviciene E."/>
            <person name="Aksomaitiene J."/>
            <person name="Alter T."/>
            <person name="Malakauskas M."/>
        </authorList>
    </citation>
    <scope>NUCLEOTIDE SEQUENCE</scope>
    <source>
        <strain evidence="3">RCM39</strain>
    </source>
</reference>
<reference evidence="3" key="1">
    <citation type="submission" date="2022-12" db="EMBL/GenBank/DDBJ databases">
        <authorList>
            <person name="Uljanovas D."/>
        </authorList>
    </citation>
    <scope>NUCLEOTIDE SEQUENCE</scope>
    <source>
        <strain evidence="3">RCM39</strain>
    </source>
</reference>
<dbReference type="Gene3D" id="3.30.1490.20">
    <property type="entry name" value="ATP-grasp fold, A domain"/>
    <property type="match status" value="1"/>
</dbReference>
<organism evidence="3 4">
    <name type="scientific">Aliarcobacter butzleri</name>
    <dbReference type="NCBI Taxonomy" id="28197"/>
    <lineage>
        <taxon>Bacteria</taxon>
        <taxon>Pseudomonadati</taxon>
        <taxon>Campylobacterota</taxon>
        <taxon>Epsilonproteobacteria</taxon>
        <taxon>Campylobacterales</taxon>
        <taxon>Arcobacteraceae</taxon>
        <taxon>Aliarcobacter</taxon>
    </lineage>
</organism>
<dbReference type="Pfam" id="PF21360">
    <property type="entry name" value="PylC-like_N"/>
    <property type="match status" value="1"/>
</dbReference>
<name>A0AAW7PMD1_9BACT</name>
<feature type="domain" description="ATP-grasp" evidence="2">
    <location>
        <begin position="122"/>
        <end position="317"/>
    </location>
</feature>
<gene>
    <name evidence="3" type="ORF">O8C91_00735</name>
</gene>
<evidence type="ECO:0000256" key="1">
    <source>
        <dbReference type="PROSITE-ProRule" id="PRU00409"/>
    </source>
</evidence>
<dbReference type="InterPro" id="IPR005479">
    <property type="entry name" value="CPAse_ATP-bd"/>
</dbReference>
<dbReference type="RefSeq" id="WP_301344656.1">
    <property type="nucleotide sequence ID" value="NZ_JAPZDB010000004.1"/>
</dbReference>
<dbReference type="PROSITE" id="PS00866">
    <property type="entry name" value="CPSASE_1"/>
    <property type="match status" value="1"/>
</dbReference>
<sequence length="344" mass="38857">MRKINVLVTGIGGGSHGEQIVKALKLATNIDLTIIGTDVTDITTGKRLVDIFYKVPYANADNYKEVLAEIIKKHDIKFIFHGSEPELKFISENRDFFEELNVSHPLNSKDIISLCMNKYETFKVLERLGVKIGKYKKIDFLEDIKEIDFFPLVLKPSTGSGGSAHVNICFDKEDLEMATKYMLKYGVDIVAQEYIYSENEYTIGVSSDENSEIIGSIGIKRILGNSLSTRVKIKKDDKLYMISTGISQGEIIKDRDILSQAEEIAKKLNSVGPLNIQCRIIEGIIYPFEINPRLSGTTSLRAIAGYNEPEAMILNKVLKKEVDLINYQEKIILRTIEEVEVYEK</sequence>
<dbReference type="Gene3D" id="3.30.470.20">
    <property type="entry name" value="ATP-grasp fold, B domain"/>
    <property type="match status" value="1"/>
</dbReference>
<dbReference type="Proteomes" id="UP001171529">
    <property type="component" value="Unassembled WGS sequence"/>
</dbReference>
<dbReference type="NCBIfam" id="NF009402">
    <property type="entry name" value="PRK12767.1-1"/>
    <property type="match status" value="1"/>
</dbReference>
<protein>
    <submittedName>
        <fullName evidence="3">ATP-grasp domain-containing protein</fullName>
    </submittedName>
</protein>
<keyword evidence="1" id="KW-0547">Nucleotide-binding</keyword>
<evidence type="ECO:0000313" key="4">
    <source>
        <dbReference type="Proteomes" id="UP001171529"/>
    </source>
</evidence>
<evidence type="ECO:0000313" key="3">
    <source>
        <dbReference type="EMBL" id="MDN5062711.1"/>
    </source>
</evidence>
<dbReference type="SUPFAM" id="SSF56059">
    <property type="entry name" value="Glutathione synthetase ATP-binding domain-like"/>
    <property type="match status" value="1"/>
</dbReference>
<dbReference type="PROSITE" id="PS50975">
    <property type="entry name" value="ATP_GRASP"/>
    <property type="match status" value="1"/>
</dbReference>
<dbReference type="EMBL" id="JAPZDC010000001">
    <property type="protein sequence ID" value="MDN5062711.1"/>
    <property type="molecule type" value="Genomic_DNA"/>
</dbReference>
<accession>A0AAW7PMD1</accession>
<dbReference type="InterPro" id="IPR048764">
    <property type="entry name" value="PylC_N"/>
</dbReference>
<evidence type="ECO:0000259" key="2">
    <source>
        <dbReference type="PROSITE" id="PS50975"/>
    </source>
</evidence>
<keyword evidence="1" id="KW-0067">ATP-binding</keyword>
<dbReference type="GO" id="GO:0046872">
    <property type="term" value="F:metal ion binding"/>
    <property type="evidence" value="ECO:0007669"/>
    <property type="project" value="InterPro"/>
</dbReference>
<dbReference type="Gene3D" id="3.40.50.20">
    <property type="match status" value="1"/>
</dbReference>
<dbReference type="GO" id="GO:0005524">
    <property type="term" value="F:ATP binding"/>
    <property type="evidence" value="ECO:0007669"/>
    <property type="project" value="UniProtKB-UniRule"/>
</dbReference>
<dbReference type="InterPro" id="IPR013815">
    <property type="entry name" value="ATP_grasp_subdomain_1"/>
</dbReference>
<dbReference type="Pfam" id="PF15632">
    <property type="entry name" value="ATPgrasp_Ter"/>
    <property type="match status" value="1"/>
</dbReference>
<dbReference type="AlphaFoldDB" id="A0AAW7PMD1"/>